<evidence type="ECO:0000313" key="3">
    <source>
        <dbReference type="Proteomes" id="UP000297713"/>
    </source>
</evidence>
<keyword evidence="3" id="KW-1185">Reference proteome</keyword>
<evidence type="ECO:0000259" key="1">
    <source>
        <dbReference type="PROSITE" id="PS51459"/>
    </source>
</evidence>
<dbReference type="OrthoDB" id="9802752at2"/>
<dbReference type="Gene3D" id="1.20.120.1870">
    <property type="entry name" value="Fic/DOC protein, Fido domain"/>
    <property type="match status" value="1"/>
</dbReference>
<dbReference type="Proteomes" id="UP000297713">
    <property type="component" value="Unassembled WGS sequence"/>
</dbReference>
<dbReference type="InterPro" id="IPR036597">
    <property type="entry name" value="Fido-like_dom_sf"/>
</dbReference>
<dbReference type="InterPro" id="IPR006440">
    <property type="entry name" value="Doc"/>
</dbReference>
<dbReference type="PROSITE" id="PS51459">
    <property type="entry name" value="FIDO"/>
    <property type="match status" value="1"/>
</dbReference>
<dbReference type="EMBL" id="LXQC01000181">
    <property type="protein sequence ID" value="TFE66328.1"/>
    <property type="molecule type" value="Genomic_DNA"/>
</dbReference>
<proteinExistence type="predicted"/>
<dbReference type="GO" id="GO:0016301">
    <property type="term" value="F:kinase activity"/>
    <property type="evidence" value="ECO:0007669"/>
    <property type="project" value="InterPro"/>
</dbReference>
<dbReference type="PANTHER" id="PTHR39426">
    <property type="entry name" value="HOMOLOGY TO DEATH-ON-CURING PROTEIN OF PHAGE P1"/>
    <property type="match status" value="1"/>
</dbReference>
<organism evidence="2 3">
    <name type="scientific">Methylacidiphilum caldifontis</name>
    <dbReference type="NCBI Taxonomy" id="2795386"/>
    <lineage>
        <taxon>Bacteria</taxon>
        <taxon>Pseudomonadati</taxon>
        <taxon>Verrucomicrobiota</taxon>
        <taxon>Methylacidiphilae</taxon>
        <taxon>Methylacidiphilales</taxon>
        <taxon>Methylacidiphilaceae</taxon>
        <taxon>Methylacidiphilum (ex Ratnadevi et al. 2023)</taxon>
    </lineage>
</organism>
<protein>
    <recommendedName>
        <fullName evidence="1">Fido domain-containing protein</fullName>
    </recommendedName>
</protein>
<evidence type="ECO:0000313" key="2">
    <source>
        <dbReference type="EMBL" id="TFE66328.1"/>
    </source>
</evidence>
<dbReference type="NCBIfam" id="TIGR01550">
    <property type="entry name" value="DOC_P1"/>
    <property type="match status" value="1"/>
</dbReference>
<dbReference type="InterPro" id="IPR053737">
    <property type="entry name" value="Type_II_TA_Toxin"/>
</dbReference>
<feature type="domain" description="Fido" evidence="1">
    <location>
        <begin position="1"/>
        <end position="114"/>
    </location>
</feature>
<dbReference type="Pfam" id="PF02661">
    <property type="entry name" value="Fic"/>
    <property type="match status" value="1"/>
</dbReference>
<name>A0A4Y8PAE4_9BACT</name>
<comment type="caution">
    <text evidence="2">The sequence shown here is derived from an EMBL/GenBank/DDBJ whole genome shotgun (WGS) entry which is preliminary data.</text>
</comment>
<dbReference type="InterPro" id="IPR003812">
    <property type="entry name" value="Fido"/>
</dbReference>
<dbReference type="SUPFAM" id="SSF140931">
    <property type="entry name" value="Fic-like"/>
    <property type="match status" value="1"/>
</dbReference>
<gene>
    <name evidence="2" type="ORF">A7Q10_10210</name>
</gene>
<reference evidence="2 3" key="1">
    <citation type="submission" date="2016-05" db="EMBL/GenBank/DDBJ databases">
        <title>Diversity and Homogeneity among Thermoacidophilic Verrucomicrobia Methanotrophs Linked with Geographical Origin.</title>
        <authorList>
            <person name="Erikstad H.-A."/>
            <person name="Smestad N.B."/>
            <person name="Ceballos R.M."/>
            <person name="Birkeland N.-K."/>
        </authorList>
    </citation>
    <scope>NUCLEOTIDE SEQUENCE [LARGE SCALE GENOMIC DNA]</scope>
    <source>
        <strain evidence="2 3">Phi</strain>
    </source>
</reference>
<sequence>MLFQERVVAETGGSIGILDRGKLEAALARPLTTAFDYEPFPTPALKVAALIESIITTHPFLDGNKRTAMRLGLALLEFNFPRIGTASDAEIEAIAVGVAEGTVALSDVARWLEGIYLCSNPTPPSDIGS</sequence>
<accession>A0A4Y8PAE4</accession>
<dbReference type="AlphaFoldDB" id="A0A4Y8PAE4"/>
<dbReference type="PANTHER" id="PTHR39426:SF1">
    <property type="entry name" value="HOMOLOGY TO DEATH-ON-CURING PROTEIN OF PHAGE P1"/>
    <property type="match status" value="1"/>
</dbReference>